<dbReference type="AlphaFoldDB" id="A0A1G4BL37"/>
<evidence type="ECO:0000256" key="6">
    <source>
        <dbReference type="SAM" id="Phobius"/>
    </source>
</evidence>
<dbReference type="OrthoDB" id="5429740at2759"/>
<dbReference type="InterPro" id="IPR052337">
    <property type="entry name" value="SAT4-like"/>
</dbReference>
<feature type="transmembrane region" description="Helical" evidence="6">
    <location>
        <begin position="96"/>
        <end position="118"/>
    </location>
</feature>
<dbReference type="EMBL" id="MJBS01000015">
    <property type="protein sequence ID" value="OHF02017.1"/>
    <property type="molecule type" value="Genomic_DNA"/>
</dbReference>
<proteinExistence type="inferred from homology"/>
<organism evidence="8 9">
    <name type="scientific">Colletotrichum orchidophilum</name>
    <dbReference type="NCBI Taxonomy" id="1209926"/>
    <lineage>
        <taxon>Eukaryota</taxon>
        <taxon>Fungi</taxon>
        <taxon>Dikarya</taxon>
        <taxon>Ascomycota</taxon>
        <taxon>Pezizomycotina</taxon>
        <taxon>Sordariomycetes</taxon>
        <taxon>Hypocreomycetidae</taxon>
        <taxon>Glomerellales</taxon>
        <taxon>Glomerellaceae</taxon>
        <taxon>Colletotrichum</taxon>
    </lineage>
</organism>
<gene>
    <name evidence="8" type="ORF">CORC01_02596</name>
</gene>
<name>A0A1G4BL37_9PEZI</name>
<feature type="transmembrane region" description="Helical" evidence="6">
    <location>
        <begin position="130"/>
        <end position="152"/>
    </location>
</feature>
<feature type="domain" description="Rhodopsin" evidence="7">
    <location>
        <begin position="35"/>
        <end position="272"/>
    </location>
</feature>
<dbReference type="PANTHER" id="PTHR33048">
    <property type="entry name" value="PTH11-LIKE INTEGRAL MEMBRANE PROTEIN (AFU_ORTHOLOGUE AFUA_5G11245)"/>
    <property type="match status" value="1"/>
</dbReference>
<protein>
    <submittedName>
        <fullName evidence="8">Integral membrane protein</fullName>
    </submittedName>
</protein>
<evidence type="ECO:0000256" key="4">
    <source>
        <dbReference type="ARBA" id="ARBA00023136"/>
    </source>
</evidence>
<evidence type="ECO:0000256" key="3">
    <source>
        <dbReference type="ARBA" id="ARBA00022989"/>
    </source>
</evidence>
<dbReference type="InterPro" id="IPR049326">
    <property type="entry name" value="Rhodopsin_dom_fungi"/>
</dbReference>
<evidence type="ECO:0000256" key="5">
    <source>
        <dbReference type="ARBA" id="ARBA00038359"/>
    </source>
</evidence>
<evidence type="ECO:0000259" key="7">
    <source>
        <dbReference type="Pfam" id="PF20684"/>
    </source>
</evidence>
<accession>A0A1G4BL37</accession>
<evidence type="ECO:0000313" key="9">
    <source>
        <dbReference type="Proteomes" id="UP000176998"/>
    </source>
</evidence>
<dbReference type="Pfam" id="PF20684">
    <property type="entry name" value="Fung_rhodopsin"/>
    <property type="match status" value="1"/>
</dbReference>
<dbReference type="Proteomes" id="UP000176998">
    <property type="component" value="Unassembled WGS sequence"/>
</dbReference>
<dbReference type="GO" id="GO:0016020">
    <property type="term" value="C:membrane"/>
    <property type="evidence" value="ECO:0007669"/>
    <property type="project" value="UniProtKB-SubCell"/>
</dbReference>
<feature type="transmembrane region" description="Helical" evidence="6">
    <location>
        <begin position="249"/>
        <end position="269"/>
    </location>
</feature>
<dbReference type="RefSeq" id="XP_022479159.1">
    <property type="nucleotide sequence ID" value="XM_022614246.1"/>
</dbReference>
<dbReference type="PANTHER" id="PTHR33048:SF155">
    <property type="entry name" value="INTEGRAL MEMBRANE PROTEIN"/>
    <property type="match status" value="1"/>
</dbReference>
<keyword evidence="9" id="KW-1185">Reference proteome</keyword>
<feature type="transmembrane region" description="Helical" evidence="6">
    <location>
        <begin position="211"/>
        <end position="229"/>
    </location>
</feature>
<keyword evidence="2 6" id="KW-0812">Transmembrane</keyword>
<sequence>MSSTSLSARDAEDKGPTALAVVICVSALSTIFTAARLFTRGKVLGKIGLDDYFIVASVVCGWINVATVAVAVSYGYGRHADTLTAEQKSGAILWSIAGYPPGLLSFGIPKLAVVALLTRILNPSRWHKRFLWALSIVCVINLVGFITIIFAQCSPARSQWDSSVAGTCWSKWILVSFATYSGAFCAFADVYLSVYPAVVLSKLQMNRRKKIALSIALGFGSLSAIVVIYKCLKLPSLTSSDYTYDTVELVIWTIVEGSIIIIAACIPVLQPLGELLFGKRIFSSGGGKYLSGSSRSRLSGWVGSNRGLFRTPVEKVSREKFDADSFNSIAKTTVVGRGSQESILEQQDPDGKIVRTDAFTVTIELNKADKP</sequence>
<feature type="transmembrane region" description="Helical" evidence="6">
    <location>
        <begin position="172"/>
        <end position="199"/>
    </location>
</feature>
<evidence type="ECO:0000256" key="1">
    <source>
        <dbReference type="ARBA" id="ARBA00004141"/>
    </source>
</evidence>
<evidence type="ECO:0000313" key="8">
    <source>
        <dbReference type="EMBL" id="OHF02017.1"/>
    </source>
</evidence>
<keyword evidence="3 6" id="KW-1133">Transmembrane helix</keyword>
<dbReference type="GeneID" id="34555756"/>
<dbReference type="STRING" id="1209926.A0A1G4BL37"/>
<reference evidence="8 9" key="1">
    <citation type="submission" date="2016-09" db="EMBL/GenBank/DDBJ databases">
        <authorList>
            <person name="Capua I."/>
            <person name="De Benedictis P."/>
            <person name="Joannis T."/>
            <person name="Lombin L.H."/>
            <person name="Cattoli G."/>
        </authorList>
    </citation>
    <scope>NUCLEOTIDE SEQUENCE [LARGE SCALE GENOMIC DNA]</scope>
    <source>
        <strain evidence="8 9">IMI 309357</strain>
    </source>
</reference>
<evidence type="ECO:0000256" key="2">
    <source>
        <dbReference type="ARBA" id="ARBA00022692"/>
    </source>
</evidence>
<comment type="subcellular location">
    <subcellularLocation>
        <location evidence="1">Membrane</location>
        <topology evidence="1">Multi-pass membrane protein</topology>
    </subcellularLocation>
</comment>
<comment type="caution">
    <text evidence="8">The sequence shown here is derived from an EMBL/GenBank/DDBJ whole genome shotgun (WGS) entry which is preliminary data.</text>
</comment>
<keyword evidence="4 6" id="KW-0472">Membrane</keyword>
<feature type="transmembrane region" description="Helical" evidence="6">
    <location>
        <begin position="51"/>
        <end position="76"/>
    </location>
</feature>
<feature type="transmembrane region" description="Helical" evidence="6">
    <location>
        <begin position="20"/>
        <end position="39"/>
    </location>
</feature>
<comment type="similarity">
    <text evidence="5">Belongs to the SAT4 family.</text>
</comment>